<accession>A0A8E2E3K6</accession>
<evidence type="ECO:0000256" key="3">
    <source>
        <dbReference type="ARBA" id="ARBA00022723"/>
    </source>
</evidence>
<keyword evidence="4 5" id="KW-0408">Iron</keyword>
<dbReference type="GO" id="GO:0005506">
    <property type="term" value="F:iron ion binding"/>
    <property type="evidence" value="ECO:0007669"/>
    <property type="project" value="InterPro"/>
</dbReference>
<dbReference type="PRINTS" id="PR00385">
    <property type="entry name" value="P450"/>
</dbReference>
<keyword evidence="6" id="KW-0503">Monooxygenase</keyword>
<keyword evidence="7" id="KW-0472">Membrane</keyword>
<dbReference type="InterPro" id="IPR001128">
    <property type="entry name" value="Cyt_P450"/>
</dbReference>
<keyword evidence="3 5" id="KW-0479">Metal-binding</keyword>
<evidence type="ECO:0000256" key="1">
    <source>
        <dbReference type="ARBA" id="ARBA00001971"/>
    </source>
</evidence>
<reference evidence="8 9" key="1">
    <citation type="journal article" date="2016" name="Nat. Commun.">
        <title>Ectomycorrhizal ecology is imprinted in the genome of the dominant symbiotic fungus Cenococcum geophilum.</title>
        <authorList>
            <consortium name="DOE Joint Genome Institute"/>
            <person name="Peter M."/>
            <person name="Kohler A."/>
            <person name="Ohm R.A."/>
            <person name="Kuo A."/>
            <person name="Krutzmann J."/>
            <person name="Morin E."/>
            <person name="Arend M."/>
            <person name="Barry K.W."/>
            <person name="Binder M."/>
            <person name="Choi C."/>
            <person name="Clum A."/>
            <person name="Copeland A."/>
            <person name="Grisel N."/>
            <person name="Haridas S."/>
            <person name="Kipfer T."/>
            <person name="LaButti K."/>
            <person name="Lindquist E."/>
            <person name="Lipzen A."/>
            <person name="Maire R."/>
            <person name="Meier B."/>
            <person name="Mihaltcheva S."/>
            <person name="Molinier V."/>
            <person name="Murat C."/>
            <person name="Poggeler S."/>
            <person name="Quandt C.A."/>
            <person name="Sperisen C."/>
            <person name="Tritt A."/>
            <person name="Tisserant E."/>
            <person name="Crous P.W."/>
            <person name="Henrissat B."/>
            <person name="Nehls U."/>
            <person name="Egli S."/>
            <person name="Spatafora J.W."/>
            <person name="Grigoriev I.V."/>
            <person name="Martin F.M."/>
        </authorList>
    </citation>
    <scope>NUCLEOTIDE SEQUENCE [LARGE SCALE GENOMIC DNA]</scope>
    <source>
        <strain evidence="8 9">CBS 459.81</strain>
    </source>
</reference>
<protein>
    <submittedName>
        <fullName evidence="8">Cytochrome P450</fullName>
    </submittedName>
</protein>
<dbReference type="Proteomes" id="UP000250266">
    <property type="component" value="Unassembled WGS sequence"/>
</dbReference>
<evidence type="ECO:0000256" key="2">
    <source>
        <dbReference type="ARBA" id="ARBA00010617"/>
    </source>
</evidence>
<dbReference type="PANTHER" id="PTHR24305:SF166">
    <property type="entry name" value="CYTOCHROME P450 12A4, MITOCHONDRIAL-RELATED"/>
    <property type="match status" value="1"/>
</dbReference>
<evidence type="ECO:0000313" key="9">
    <source>
        <dbReference type="Proteomes" id="UP000250266"/>
    </source>
</evidence>
<sequence length="516" mass="57770">MALPLLVVSVIAALFALLIYHYVILPAFLSPLAIIPNAHFTSSFLPTWIWWQRRRGYETRTIYAAHQKLGPVVRLGPSELSVCSVDGLRQIYTAGFEKTPWYGEFINFNTPNLVSMKEHKPHSIQKRMISNVYSKSFLQASPDLQIASGVLLSERLLPLLVSMARKDKPINILPLAQAAGMDFMSAYLFGITNSTDFIRDIKAREDYFKLSHIRLHKSSGWQEAATKIESYCLSLCKAAEQFSHDPLITTTSTPRSNPVVYSKMYTMLDKFPSMPTTPDTKRIRVASEMLDHLLAGHETSAITITYVLWELSRRPALQSRLRAELHTLSPLLTFPLTKTSEDPRTPLLPSPHDIDNLPLLNAVLYEVFRLYPAVPAPQPRITPPGGVTIENYPNIPAGVTVSTSAYCVHRNTDAFPDPETFKPERWMQGEKGTGGTEAMRRWFWAFGSGGRMCVGSNFAVQTLKLITASIYTNFTTSIIDDEGIEQADSYIAGPVGGKLILKFHEVTNTVRISYPT</sequence>
<dbReference type="PRINTS" id="PR00463">
    <property type="entry name" value="EP450I"/>
</dbReference>
<feature type="binding site" description="axial binding residue" evidence="5">
    <location>
        <position position="453"/>
    </location>
    <ligand>
        <name>heme</name>
        <dbReference type="ChEBI" id="CHEBI:30413"/>
    </ligand>
    <ligandPart>
        <name>Fe</name>
        <dbReference type="ChEBI" id="CHEBI:18248"/>
    </ligandPart>
</feature>
<dbReference type="InterPro" id="IPR017972">
    <property type="entry name" value="Cyt_P450_CS"/>
</dbReference>
<organism evidence="8 9">
    <name type="scientific">Lepidopterella palustris CBS 459.81</name>
    <dbReference type="NCBI Taxonomy" id="1314670"/>
    <lineage>
        <taxon>Eukaryota</taxon>
        <taxon>Fungi</taxon>
        <taxon>Dikarya</taxon>
        <taxon>Ascomycota</taxon>
        <taxon>Pezizomycotina</taxon>
        <taxon>Dothideomycetes</taxon>
        <taxon>Pleosporomycetidae</taxon>
        <taxon>Mytilinidiales</taxon>
        <taxon>Argynnaceae</taxon>
        <taxon>Lepidopterella</taxon>
    </lineage>
</organism>
<dbReference type="OrthoDB" id="1470350at2759"/>
<dbReference type="GO" id="GO:0004497">
    <property type="term" value="F:monooxygenase activity"/>
    <property type="evidence" value="ECO:0007669"/>
    <property type="project" value="UniProtKB-KW"/>
</dbReference>
<keyword evidence="9" id="KW-1185">Reference proteome</keyword>
<dbReference type="InterPro" id="IPR002401">
    <property type="entry name" value="Cyt_P450_E_grp-I"/>
</dbReference>
<comment type="cofactor">
    <cofactor evidence="1 5">
        <name>heme</name>
        <dbReference type="ChEBI" id="CHEBI:30413"/>
    </cofactor>
</comment>
<gene>
    <name evidence="8" type="ORF">K432DRAFT_305688</name>
</gene>
<dbReference type="Pfam" id="PF00067">
    <property type="entry name" value="p450"/>
    <property type="match status" value="1"/>
</dbReference>
<evidence type="ECO:0000313" key="8">
    <source>
        <dbReference type="EMBL" id="OCK76746.1"/>
    </source>
</evidence>
<dbReference type="InterPro" id="IPR050121">
    <property type="entry name" value="Cytochrome_P450_monoxygenase"/>
</dbReference>
<dbReference type="EMBL" id="KV745184">
    <property type="protein sequence ID" value="OCK76746.1"/>
    <property type="molecule type" value="Genomic_DNA"/>
</dbReference>
<dbReference type="CDD" id="cd11059">
    <property type="entry name" value="CYP_fungal"/>
    <property type="match status" value="1"/>
</dbReference>
<dbReference type="InterPro" id="IPR036396">
    <property type="entry name" value="Cyt_P450_sf"/>
</dbReference>
<keyword evidence="7" id="KW-1133">Transmembrane helix</keyword>
<proteinExistence type="inferred from homology"/>
<name>A0A8E2E3K6_9PEZI</name>
<dbReference type="PANTHER" id="PTHR24305">
    <property type="entry name" value="CYTOCHROME P450"/>
    <property type="match status" value="1"/>
</dbReference>
<dbReference type="GO" id="GO:0020037">
    <property type="term" value="F:heme binding"/>
    <property type="evidence" value="ECO:0007669"/>
    <property type="project" value="InterPro"/>
</dbReference>
<comment type="similarity">
    <text evidence="2 6">Belongs to the cytochrome P450 family.</text>
</comment>
<keyword evidence="6" id="KW-0560">Oxidoreductase</keyword>
<dbReference type="AlphaFoldDB" id="A0A8E2E3K6"/>
<feature type="transmembrane region" description="Helical" evidence="7">
    <location>
        <begin position="6"/>
        <end position="25"/>
    </location>
</feature>
<keyword evidence="7" id="KW-0812">Transmembrane</keyword>
<evidence type="ECO:0000256" key="5">
    <source>
        <dbReference type="PIRSR" id="PIRSR602401-1"/>
    </source>
</evidence>
<evidence type="ECO:0000256" key="4">
    <source>
        <dbReference type="ARBA" id="ARBA00023004"/>
    </source>
</evidence>
<dbReference type="SUPFAM" id="SSF48264">
    <property type="entry name" value="Cytochrome P450"/>
    <property type="match status" value="1"/>
</dbReference>
<evidence type="ECO:0000256" key="7">
    <source>
        <dbReference type="SAM" id="Phobius"/>
    </source>
</evidence>
<dbReference type="GO" id="GO:0016705">
    <property type="term" value="F:oxidoreductase activity, acting on paired donors, with incorporation or reduction of molecular oxygen"/>
    <property type="evidence" value="ECO:0007669"/>
    <property type="project" value="InterPro"/>
</dbReference>
<dbReference type="PROSITE" id="PS00086">
    <property type="entry name" value="CYTOCHROME_P450"/>
    <property type="match status" value="1"/>
</dbReference>
<dbReference type="Gene3D" id="1.10.630.10">
    <property type="entry name" value="Cytochrome P450"/>
    <property type="match status" value="1"/>
</dbReference>
<keyword evidence="5 6" id="KW-0349">Heme</keyword>
<evidence type="ECO:0000256" key="6">
    <source>
        <dbReference type="RuleBase" id="RU000461"/>
    </source>
</evidence>